<dbReference type="EC" id="3.5.1.54" evidence="5"/>
<dbReference type="Gene3D" id="2.40.100.10">
    <property type="entry name" value="Cyclophilin-like"/>
    <property type="match status" value="1"/>
</dbReference>
<keyword evidence="1" id="KW-0547">Nucleotide-binding</keyword>
<dbReference type="SUPFAM" id="SSF50891">
    <property type="entry name" value="Cyclophilin-like"/>
    <property type="match status" value="1"/>
</dbReference>
<protein>
    <submittedName>
        <fullName evidence="5">Allophanate hydrolase subunit 1</fullName>
        <ecNumber evidence="5">3.5.1.54</ecNumber>
    </submittedName>
</protein>
<evidence type="ECO:0000259" key="4">
    <source>
        <dbReference type="SMART" id="SM00796"/>
    </source>
</evidence>
<reference evidence="5" key="1">
    <citation type="submission" date="2021-06" db="EMBL/GenBank/DDBJ databases">
        <authorList>
            <person name="Arsene-Ploetze F."/>
        </authorList>
    </citation>
    <scope>NUCLEOTIDE SEQUENCE</scope>
    <source>
        <strain evidence="5">SBRY1</strain>
    </source>
</reference>
<dbReference type="Gene3D" id="3.30.1360.40">
    <property type="match status" value="1"/>
</dbReference>
<dbReference type="PANTHER" id="PTHR34698:SF2">
    <property type="entry name" value="5-OXOPROLINASE SUBUNIT B"/>
    <property type="match status" value="1"/>
</dbReference>
<dbReference type="EMBL" id="CAJVAX010000005">
    <property type="protein sequence ID" value="CAG7619999.1"/>
    <property type="molecule type" value="Genomic_DNA"/>
</dbReference>
<dbReference type="GO" id="GO:0005524">
    <property type="term" value="F:ATP binding"/>
    <property type="evidence" value="ECO:0007669"/>
    <property type="project" value="UniProtKB-KW"/>
</dbReference>
<evidence type="ECO:0000313" key="5">
    <source>
        <dbReference type="EMBL" id="CAG7619999.1"/>
    </source>
</evidence>
<dbReference type="Pfam" id="PF02682">
    <property type="entry name" value="CT_C_D"/>
    <property type="match status" value="1"/>
</dbReference>
<dbReference type="SMART" id="SM00796">
    <property type="entry name" value="AHS1"/>
    <property type="match status" value="1"/>
</dbReference>
<proteinExistence type="predicted"/>
<name>A0A9W4GYF8_9ACTN</name>
<feature type="domain" description="Carboxyltransferase" evidence="4">
    <location>
        <begin position="3"/>
        <end position="194"/>
    </location>
</feature>
<dbReference type="InterPro" id="IPR029000">
    <property type="entry name" value="Cyclophilin-like_dom_sf"/>
</dbReference>
<dbReference type="InterPro" id="IPR010016">
    <property type="entry name" value="PxpB"/>
</dbReference>
<evidence type="ECO:0000313" key="6">
    <source>
        <dbReference type="Proteomes" id="UP001153328"/>
    </source>
</evidence>
<keyword evidence="3" id="KW-0067">ATP-binding</keyword>
<comment type="caution">
    <text evidence="5">The sequence shown here is derived from an EMBL/GenBank/DDBJ whole genome shotgun (WGS) entry which is preliminary data.</text>
</comment>
<sequence length="207" mass="21781">MKCRVLAMGRAAVLVETEDGEQAQALHAELLRRRASGEFPEVREIVPAARTVLVGGLTDPRAFAAAVARWDVPPVAAGGGGLREVPVRFDGPDVAEVAALWTVTREELIRIVTATPFRVAFCGFAPGFAYLTGLPPGLHVPRRPTPRTAVAAGSLGLAGPYAGLYPRSSPGGWQLVGTTRAPLWDPARDAAALLSPGTEVRFTEVPG</sequence>
<dbReference type="PANTHER" id="PTHR34698">
    <property type="entry name" value="5-OXOPROLINASE SUBUNIT B"/>
    <property type="match status" value="1"/>
</dbReference>
<dbReference type="RefSeq" id="WP_251512655.1">
    <property type="nucleotide sequence ID" value="NZ_CAJVAX010000005.1"/>
</dbReference>
<evidence type="ECO:0000256" key="1">
    <source>
        <dbReference type="ARBA" id="ARBA00022741"/>
    </source>
</evidence>
<dbReference type="AlphaFoldDB" id="A0A9W4GYF8"/>
<keyword evidence="6" id="KW-1185">Reference proteome</keyword>
<accession>A0A9W4GYF8</accession>
<dbReference type="GO" id="GO:0004039">
    <property type="term" value="F:allophanate hydrolase activity"/>
    <property type="evidence" value="ECO:0007669"/>
    <property type="project" value="UniProtKB-EC"/>
</dbReference>
<dbReference type="InterPro" id="IPR003833">
    <property type="entry name" value="CT_C_D"/>
</dbReference>
<gene>
    <name evidence="5" type="ORF">SBRY_130121</name>
</gene>
<dbReference type="Proteomes" id="UP001153328">
    <property type="component" value="Unassembled WGS sequence"/>
</dbReference>
<organism evidence="5 6">
    <name type="scientific">Actinacidiphila bryophytorum</name>
    <dbReference type="NCBI Taxonomy" id="1436133"/>
    <lineage>
        <taxon>Bacteria</taxon>
        <taxon>Bacillati</taxon>
        <taxon>Actinomycetota</taxon>
        <taxon>Actinomycetes</taxon>
        <taxon>Kitasatosporales</taxon>
        <taxon>Streptomycetaceae</taxon>
        <taxon>Actinacidiphila</taxon>
    </lineage>
</organism>
<evidence type="ECO:0000256" key="2">
    <source>
        <dbReference type="ARBA" id="ARBA00022801"/>
    </source>
</evidence>
<keyword evidence="2 5" id="KW-0378">Hydrolase</keyword>
<evidence type="ECO:0000256" key="3">
    <source>
        <dbReference type="ARBA" id="ARBA00022840"/>
    </source>
</evidence>